<evidence type="ECO:0000256" key="5">
    <source>
        <dbReference type="ARBA" id="ARBA00012251"/>
    </source>
</evidence>
<evidence type="ECO:0000313" key="15">
    <source>
        <dbReference type="EMBL" id="KAK2970662.1"/>
    </source>
</evidence>
<dbReference type="PROSITE" id="PS00518">
    <property type="entry name" value="ZF_RING_1"/>
    <property type="match status" value="1"/>
</dbReference>
<comment type="function">
    <text evidence="3">Might act as an E3 ubiquitin-protein ligase, or as part of E3 complex, which accepts ubiquitin from specific E2 ubiquitin-conjugating enzymes and then transfers it to substrates.</text>
</comment>
<dbReference type="Gene3D" id="1.20.120.1750">
    <property type="match status" value="1"/>
</dbReference>
<dbReference type="GO" id="GO:0008270">
    <property type="term" value="F:zinc ion binding"/>
    <property type="evidence" value="ECO:0007669"/>
    <property type="project" value="UniProtKB-KW"/>
</dbReference>
<feature type="domain" description="RING-type" evidence="13">
    <location>
        <begin position="120"/>
        <end position="166"/>
    </location>
</feature>
<dbReference type="CDD" id="cd22584">
    <property type="entry name" value="Rcat_RBR_unk"/>
    <property type="match status" value="1"/>
</dbReference>
<evidence type="ECO:0000256" key="8">
    <source>
        <dbReference type="ARBA" id="ARBA00022737"/>
    </source>
</evidence>
<dbReference type="InterPro" id="IPR001841">
    <property type="entry name" value="Znf_RING"/>
</dbReference>
<keyword evidence="9 12" id="KW-0863">Zinc-finger</keyword>
<dbReference type="InterPro" id="IPR013083">
    <property type="entry name" value="Znf_RING/FYVE/PHD"/>
</dbReference>
<accession>A0AA88QLI2</accession>
<dbReference type="InterPro" id="IPR031127">
    <property type="entry name" value="E3_UB_ligase_RBR"/>
</dbReference>
<dbReference type="PANTHER" id="PTHR11685">
    <property type="entry name" value="RBR FAMILY RING FINGER AND IBR DOMAIN-CONTAINING"/>
    <property type="match status" value="1"/>
</dbReference>
<evidence type="ECO:0000256" key="10">
    <source>
        <dbReference type="ARBA" id="ARBA00022786"/>
    </source>
</evidence>
<evidence type="ECO:0000256" key="7">
    <source>
        <dbReference type="ARBA" id="ARBA00022723"/>
    </source>
</evidence>
<dbReference type="SMART" id="SM00647">
    <property type="entry name" value="IBR"/>
    <property type="match status" value="1"/>
</dbReference>
<dbReference type="InterPro" id="IPR002867">
    <property type="entry name" value="IBR_dom"/>
</dbReference>
<dbReference type="GO" id="GO:0061630">
    <property type="term" value="F:ubiquitin protein ligase activity"/>
    <property type="evidence" value="ECO:0007669"/>
    <property type="project" value="UniProtKB-EC"/>
</dbReference>
<keyword evidence="10" id="KW-0833">Ubl conjugation pathway</keyword>
<dbReference type="Gene3D" id="3.30.40.10">
    <property type="entry name" value="Zinc/RING finger domain, C3HC4 (zinc finger)"/>
    <property type="match status" value="1"/>
</dbReference>
<dbReference type="PROSITE" id="PS51873">
    <property type="entry name" value="TRIAD"/>
    <property type="match status" value="1"/>
</dbReference>
<evidence type="ECO:0000256" key="9">
    <source>
        <dbReference type="ARBA" id="ARBA00022771"/>
    </source>
</evidence>
<sequence length="364" mass="41017">MSTKVLPPPIINLIDDDDDDDDVVIIYTSPPAFSRSSGATAKTAISVEQYAAAGKHLRRRASASKESTTTNHDVTEDEIQIVDPFDKFNRSSIFIRERGESSKSRPNGDDDNGGITTFTCEICVDQKPSVESFPIMGCTHVYCMDCMAKYVASKLEENIAQIPCPVPDCRKGLLEPEPCRAILSPDVFDRWGNALCEAAILGSEKFYCPFTDCSALLIDERGRGEVMRESECPFCRRLFCVECKVAWHLGIECAEFQRLNKDEREREDIQLMKLAKENRWTRCPQCRFYVEKSDGCLFMRCSGNSNMSVYDNRCGYNFCYNCGAHMIAKTIIASQLHAQRLDFCEKPFGPGELLRITVGEKGWT</sequence>
<dbReference type="EMBL" id="JAVXUO010002676">
    <property type="protein sequence ID" value="KAK2970662.1"/>
    <property type="molecule type" value="Genomic_DNA"/>
</dbReference>
<comment type="cofactor">
    <cofactor evidence="2">
        <name>Zn(2+)</name>
        <dbReference type="ChEBI" id="CHEBI:29105"/>
    </cofactor>
</comment>
<evidence type="ECO:0000256" key="12">
    <source>
        <dbReference type="PROSITE-ProRule" id="PRU00175"/>
    </source>
</evidence>
<dbReference type="AlphaFoldDB" id="A0AA88QLI2"/>
<dbReference type="SUPFAM" id="SSF57850">
    <property type="entry name" value="RING/U-box"/>
    <property type="match status" value="3"/>
</dbReference>
<evidence type="ECO:0000256" key="4">
    <source>
        <dbReference type="ARBA" id="ARBA00005884"/>
    </source>
</evidence>
<evidence type="ECO:0000256" key="6">
    <source>
        <dbReference type="ARBA" id="ARBA00022679"/>
    </source>
</evidence>
<organism evidence="15 16">
    <name type="scientific">Escallonia rubra</name>
    <dbReference type="NCBI Taxonomy" id="112253"/>
    <lineage>
        <taxon>Eukaryota</taxon>
        <taxon>Viridiplantae</taxon>
        <taxon>Streptophyta</taxon>
        <taxon>Embryophyta</taxon>
        <taxon>Tracheophyta</taxon>
        <taxon>Spermatophyta</taxon>
        <taxon>Magnoliopsida</taxon>
        <taxon>eudicotyledons</taxon>
        <taxon>Gunneridae</taxon>
        <taxon>Pentapetalae</taxon>
        <taxon>asterids</taxon>
        <taxon>campanulids</taxon>
        <taxon>Escalloniales</taxon>
        <taxon>Escalloniaceae</taxon>
        <taxon>Escallonia</taxon>
    </lineage>
</organism>
<name>A0AA88QLI2_9ASTE</name>
<evidence type="ECO:0000256" key="1">
    <source>
        <dbReference type="ARBA" id="ARBA00001798"/>
    </source>
</evidence>
<dbReference type="Proteomes" id="UP001187471">
    <property type="component" value="Unassembled WGS sequence"/>
</dbReference>
<gene>
    <name evidence="15" type="ORF">RJ640_017786</name>
</gene>
<proteinExistence type="inferred from homology"/>
<keyword evidence="16" id="KW-1185">Reference proteome</keyword>
<dbReference type="InterPro" id="IPR044066">
    <property type="entry name" value="TRIAD_supradom"/>
</dbReference>
<keyword evidence="8" id="KW-0677">Repeat</keyword>
<comment type="catalytic activity">
    <reaction evidence="1">
        <text>[E2 ubiquitin-conjugating enzyme]-S-ubiquitinyl-L-cysteine + [acceptor protein]-L-lysine = [E2 ubiquitin-conjugating enzyme]-L-cysteine + [acceptor protein]-N(6)-ubiquitinyl-L-lysine.</text>
        <dbReference type="EC" id="2.3.2.31"/>
    </reaction>
</comment>
<keyword evidence="6" id="KW-0808">Transferase</keyword>
<evidence type="ECO:0000313" key="16">
    <source>
        <dbReference type="Proteomes" id="UP001187471"/>
    </source>
</evidence>
<dbReference type="EC" id="2.3.2.31" evidence="5"/>
<reference evidence="15" key="1">
    <citation type="submission" date="2022-12" db="EMBL/GenBank/DDBJ databases">
        <title>Draft genome assemblies for two species of Escallonia (Escalloniales).</title>
        <authorList>
            <person name="Chanderbali A."/>
            <person name="Dervinis C."/>
            <person name="Anghel I."/>
            <person name="Soltis D."/>
            <person name="Soltis P."/>
            <person name="Zapata F."/>
        </authorList>
    </citation>
    <scope>NUCLEOTIDE SEQUENCE</scope>
    <source>
        <strain evidence="15">UCBG92.1500</strain>
        <tissue evidence="15">Leaf</tissue>
    </source>
</reference>
<feature type="domain" description="RING-type" evidence="14">
    <location>
        <begin position="116"/>
        <end position="341"/>
    </location>
</feature>
<evidence type="ECO:0000256" key="3">
    <source>
        <dbReference type="ARBA" id="ARBA00003976"/>
    </source>
</evidence>
<dbReference type="GO" id="GO:0016567">
    <property type="term" value="P:protein ubiquitination"/>
    <property type="evidence" value="ECO:0007669"/>
    <property type="project" value="InterPro"/>
</dbReference>
<dbReference type="Pfam" id="PF01485">
    <property type="entry name" value="IBR"/>
    <property type="match status" value="1"/>
</dbReference>
<evidence type="ECO:0000259" key="14">
    <source>
        <dbReference type="PROSITE" id="PS51873"/>
    </source>
</evidence>
<keyword evidence="11" id="KW-0862">Zinc</keyword>
<protein>
    <recommendedName>
        <fullName evidence="5">RBR-type E3 ubiquitin transferase</fullName>
        <ecNumber evidence="5">2.3.2.31</ecNumber>
    </recommendedName>
</protein>
<comment type="similarity">
    <text evidence="4">Belongs to the RBR family. Ariadne subfamily.</text>
</comment>
<dbReference type="InterPro" id="IPR017907">
    <property type="entry name" value="Znf_RING_CS"/>
</dbReference>
<evidence type="ECO:0000256" key="2">
    <source>
        <dbReference type="ARBA" id="ARBA00001947"/>
    </source>
</evidence>
<comment type="caution">
    <text evidence="15">The sequence shown here is derived from an EMBL/GenBank/DDBJ whole genome shotgun (WGS) entry which is preliminary data.</text>
</comment>
<dbReference type="PROSITE" id="PS50089">
    <property type="entry name" value="ZF_RING_2"/>
    <property type="match status" value="1"/>
</dbReference>
<evidence type="ECO:0000259" key="13">
    <source>
        <dbReference type="PROSITE" id="PS50089"/>
    </source>
</evidence>
<evidence type="ECO:0000256" key="11">
    <source>
        <dbReference type="ARBA" id="ARBA00022833"/>
    </source>
</evidence>
<keyword evidence="7" id="KW-0479">Metal-binding</keyword>
<dbReference type="FunFam" id="3.30.40.10:FF:000230">
    <property type="entry name" value="RBR-type E3 ubiquitin transferase"/>
    <property type="match status" value="1"/>
</dbReference>
<dbReference type="CDD" id="cd22582">
    <property type="entry name" value="BRcat_RBR_unk"/>
    <property type="match status" value="1"/>
</dbReference>